<reference evidence="2" key="1">
    <citation type="submission" date="2021-11" db="EMBL/GenBank/DDBJ databases">
        <authorList>
            <person name="Herlambang A."/>
            <person name="Guo Y."/>
            <person name="Takashima Y."/>
            <person name="Nishizawa T."/>
        </authorList>
    </citation>
    <scope>NUCLEOTIDE SEQUENCE</scope>
    <source>
        <strain evidence="2">E1425</strain>
    </source>
</reference>
<proteinExistence type="predicted"/>
<name>A0A9P3HAP2_9FUNG</name>
<gene>
    <name evidence="2" type="ORF">EMPS_05555</name>
</gene>
<evidence type="ECO:0000313" key="3">
    <source>
        <dbReference type="Proteomes" id="UP000827284"/>
    </source>
</evidence>
<dbReference type="SUPFAM" id="SSF52047">
    <property type="entry name" value="RNI-like"/>
    <property type="match status" value="1"/>
</dbReference>
<evidence type="ECO:0000256" key="1">
    <source>
        <dbReference type="SAM" id="MobiDB-lite"/>
    </source>
</evidence>
<feature type="region of interest" description="Disordered" evidence="1">
    <location>
        <begin position="126"/>
        <end position="156"/>
    </location>
</feature>
<keyword evidence="3" id="KW-1185">Reference proteome</keyword>
<dbReference type="Proteomes" id="UP000827284">
    <property type="component" value="Unassembled WGS sequence"/>
</dbReference>
<sequence length="606" mass="68324">MAPSIDSILDNPQIGHRITALLRQHDLAQCVLVSQTWYRVLTPHLWSLLKGFNIRYFKSPEARAALIKNGPLIRTLKTSSHEFLTYLGSSCQDLTTFDFSGSFPLEGREDGYVEDLTADQFQRQLQESRSELPDSGGNNDMATDPSTATSTVSSATTTAMEIQSGARAGQQQQQHLPRPQQLLQHLTIMQGFLHQNENISILSFRRWVSMRRYLDRLLTDYQILERLPHLKDLTLTSKTLNSSALVKVLQHGHKLERLVLKVRQIEWQIGHGNHELGLILQASSAQQPWKLKELYFGTMVGIDLGLIVKTAGPSLESLRLERLSLFEAQGLSKIVRDFCPRLEKLMVMTDNKIDKNGLTLLLDAAAVPTLSLTPTCKKAQLQEPADPTPSTVTPRTGGLTRFQGHALDIPDFLVHRMLSKHYATLDFLDLSRSRGVRSDTVQLILCHTPNLRVLDLTSDHLTLETKDIVLGPRWVCHRIEVFRITIVSSPPPYDDLKLPPPPLDADHNRAIQDMVAASRPWTEMEIQRYVLAQIGTFTRLNELMVGGTQGRSLQLSLGEGGLELLVGLKKMRNFNIKKMGYKIGSEELEWITEHWPLVKPFLLEGQ</sequence>
<dbReference type="InterPro" id="IPR032675">
    <property type="entry name" value="LRR_dom_sf"/>
</dbReference>
<dbReference type="Gene3D" id="3.80.10.10">
    <property type="entry name" value="Ribonuclease Inhibitor"/>
    <property type="match status" value="1"/>
</dbReference>
<dbReference type="EMBL" id="BQFW01000007">
    <property type="protein sequence ID" value="GJJ73197.1"/>
    <property type="molecule type" value="Genomic_DNA"/>
</dbReference>
<reference evidence="2" key="2">
    <citation type="journal article" date="2022" name="Microbiol. Resour. Announc.">
        <title>Whole-Genome Sequence of Entomortierella parvispora E1425, a Mucoromycotan Fungus Associated with Burkholderiaceae-Related Endosymbiotic Bacteria.</title>
        <authorList>
            <person name="Herlambang A."/>
            <person name="Guo Y."/>
            <person name="Takashima Y."/>
            <person name="Narisawa K."/>
            <person name="Ohta H."/>
            <person name="Nishizawa T."/>
        </authorList>
    </citation>
    <scope>NUCLEOTIDE SEQUENCE</scope>
    <source>
        <strain evidence="2">E1425</strain>
    </source>
</reference>
<protein>
    <recommendedName>
        <fullName evidence="4">F-box domain-containing protein</fullName>
    </recommendedName>
</protein>
<organism evidence="2 3">
    <name type="scientific">Entomortierella parvispora</name>
    <dbReference type="NCBI Taxonomy" id="205924"/>
    <lineage>
        <taxon>Eukaryota</taxon>
        <taxon>Fungi</taxon>
        <taxon>Fungi incertae sedis</taxon>
        <taxon>Mucoromycota</taxon>
        <taxon>Mortierellomycotina</taxon>
        <taxon>Mortierellomycetes</taxon>
        <taxon>Mortierellales</taxon>
        <taxon>Mortierellaceae</taxon>
        <taxon>Entomortierella</taxon>
    </lineage>
</organism>
<evidence type="ECO:0008006" key="4">
    <source>
        <dbReference type="Google" id="ProtNLM"/>
    </source>
</evidence>
<feature type="compositionally biased region" description="Low complexity" evidence="1">
    <location>
        <begin position="142"/>
        <end position="156"/>
    </location>
</feature>
<evidence type="ECO:0000313" key="2">
    <source>
        <dbReference type="EMBL" id="GJJ73197.1"/>
    </source>
</evidence>
<dbReference type="AlphaFoldDB" id="A0A9P3HAP2"/>
<accession>A0A9P3HAP2</accession>
<dbReference type="OrthoDB" id="2361370at2759"/>
<comment type="caution">
    <text evidence="2">The sequence shown here is derived from an EMBL/GenBank/DDBJ whole genome shotgun (WGS) entry which is preliminary data.</text>
</comment>